<accession>A0A401QL63</accession>
<dbReference type="STRING" id="75743.A0A401QL63"/>
<comment type="caution">
    <text evidence="2">The sequence shown here is derived from an EMBL/GenBank/DDBJ whole genome shotgun (WGS) entry which is preliminary data.</text>
</comment>
<dbReference type="GO" id="GO:0042981">
    <property type="term" value="P:regulation of apoptotic process"/>
    <property type="evidence" value="ECO:0007669"/>
    <property type="project" value="InterPro"/>
</dbReference>
<gene>
    <name evidence="2" type="ORF">scyTo_0026817</name>
</gene>
<dbReference type="EMBL" id="BFAA01244138">
    <property type="protein sequence ID" value="GCB86119.1"/>
    <property type="molecule type" value="Genomic_DNA"/>
</dbReference>
<sequence length="47" mass="5547">MHGMRKEHQELLQTNHVTLAKQLVGEELLQHLLEENIITEEMLQVIE</sequence>
<name>A0A401QL63_SCYTO</name>
<organism evidence="2 3">
    <name type="scientific">Scyliorhinus torazame</name>
    <name type="common">Cloudy catshark</name>
    <name type="synonym">Catulus torazame</name>
    <dbReference type="NCBI Taxonomy" id="75743"/>
    <lineage>
        <taxon>Eukaryota</taxon>
        <taxon>Metazoa</taxon>
        <taxon>Chordata</taxon>
        <taxon>Craniata</taxon>
        <taxon>Vertebrata</taxon>
        <taxon>Chondrichthyes</taxon>
        <taxon>Elasmobranchii</taxon>
        <taxon>Galeomorphii</taxon>
        <taxon>Galeoidea</taxon>
        <taxon>Carcharhiniformes</taxon>
        <taxon>Scyliorhinidae</taxon>
        <taxon>Scyliorhinus</taxon>
    </lineage>
</organism>
<dbReference type="Proteomes" id="UP000288216">
    <property type="component" value="Unassembled WGS sequence"/>
</dbReference>
<dbReference type="PROSITE" id="PS50209">
    <property type="entry name" value="CARD"/>
    <property type="match status" value="1"/>
</dbReference>
<reference evidence="2 3" key="1">
    <citation type="journal article" date="2018" name="Nat. Ecol. Evol.">
        <title>Shark genomes provide insights into elasmobranch evolution and the origin of vertebrates.</title>
        <authorList>
            <person name="Hara Y"/>
            <person name="Yamaguchi K"/>
            <person name="Onimaru K"/>
            <person name="Kadota M"/>
            <person name="Koyanagi M"/>
            <person name="Keeley SD"/>
            <person name="Tatsumi K"/>
            <person name="Tanaka K"/>
            <person name="Motone F"/>
            <person name="Kageyama Y"/>
            <person name="Nozu R"/>
            <person name="Adachi N"/>
            <person name="Nishimura O"/>
            <person name="Nakagawa R"/>
            <person name="Tanegashima C"/>
            <person name="Kiyatake I"/>
            <person name="Matsumoto R"/>
            <person name="Murakumo K"/>
            <person name="Nishida K"/>
            <person name="Terakita A"/>
            <person name="Kuratani S"/>
            <person name="Sato K"/>
            <person name="Hyodo S Kuraku.S."/>
        </authorList>
    </citation>
    <scope>NUCLEOTIDE SEQUENCE [LARGE SCALE GENOMIC DNA]</scope>
</reference>
<evidence type="ECO:0000259" key="1">
    <source>
        <dbReference type="PROSITE" id="PS50209"/>
    </source>
</evidence>
<proteinExistence type="predicted"/>
<feature type="domain" description="CARD" evidence="1">
    <location>
        <begin position="4"/>
        <end position="47"/>
    </location>
</feature>
<dbReference type="SUPFAM" id="SSF47986">
    <property type="entry name" value="DEATH domain"/>
    <property type="match status" value="1"/>
</dbReference>
<protein>
    <recommendedName>
        <fullName evidence="1">CARD domain-containing protein</fullName>
    </recommendedName>
</protein>
<dbReference type="InterPro" id="IPR011029">
    <property type="entry name" value="DEATH-like_dom_sf"/>
</dbReference>
<dbReference type="Gene3D" id="1.10.533.10">
    <property type="entry name" value="Death Domain, Fas"/>
    <property type="match status" value="1"/>
</dbReference>
<evidence type="ECO:0000313" key="3">
    <source>
        <dbReference type="Proteomes" id="UP000288216"/>
    </source>
</evidence>
<dbReference type="OrthoDB" id="10004338at2759"/>
<dbReference type="InterPro" id="IPR001315">
    <property type="entry name" value="CARD"/>
</dbReference>
<feature type="non-terminal residue" evidence="2">
    <location>
        <position position="47"/>
    </location>
</feature>
<evidence type="ECO:0000313" key="2">
    <source>
        <dbReference type="EMBL" id="GCB86119.1"/>
    </source>
</evidence>
<dbReference type="AlphaFoldDB" id="A0A401QL63"/>
<keyword evidence="3" id="KW-1185">Reference proteome</keyword>